<name>A0A0C3PYR1_PISTI</name>
<keyword evidence="2" id="KW-1185">Reference proteome</keyword>
<accession>A0A0C3PYR1</accession>
<dbReference type="InParanoid" id="A0A0C3PYR1"/>
<protein>
    <submittedName>
        <fullName evidence="1">Uncharacterized protein</fullName>
    </submittedName>
</protein>
<gene>
    <name evidence="1" type="ORF">M404DRAFT_992654</name>
</gene>
<dbReference type="HOGENOM" id="CLU_2794957_0_0_1"/>
<dbReference type="Proteomes" id="UP000054217">
    <property type="component" value="Unassembled WGS sequence"/>
</dbReference>
<evidence type="ECO:0000313" key="1">
    <source>
        <dbReference type="EMBL" id="KIO14389.1"/>
    </source>
</evidence>
<sequence>MVVRHIITSDSPIEDMNMNGLRVFQVQQLGILSTSPTIVGLLTPLFLKDNVSVVKGSFSARFAMILWQ</sequence>
<organism evidence="1 2">
    <name type="scientific">Pisolithus tinctorius Marx 270</name>
    <dbReference type="NCBI Taxonomy" id="870435"/>
    <lineage>
        <taxon>Eukaryota</taxon>
        <taxon>Fungi</taxon>
        <taxon>Dikarya</taxon>
        <taxon>Basidiomycota</taxon>
        <taxon>Agaricomycotina</taxon>
        <taxon>Agaricomycetes</taxon>
        <taxon>Agaricomycetidae</taxon>
        <taxon>Boletales</taxon>
        <taxon>Sclerodermatineae</taxon>
        <taxon>Pisolithaceae</taxon>
        <taxon>Pisolithus</taxon>
    </lineage>
</organism>
<reference evidence="1 2" key="1">
    <citation type="submission" date="2014-04" db="EMBL/GenBank/DDBJ databases">
        <authorList>
            <consortium name="DOE Joint Genome Institute"/>
            <person name="Kuo A."/>
            <person name="Kohler A."/>
            <person name="Costa M.D."/>
            <person name="Nagy L.G."/>
            <person name="Floudas D."/>
            <person name="Copeland A."/>
            <person name="Barry K.W."/>
            <person name="Cichocki N."/>
            <person name="Veneault-Fourrey C."/>
            <person name="LaButti K."/>
            <person name="Lindquist E.A."/>
            <person name="Lipzen A."/>
            <person name="Lundell T."/>
            <person name="Morin E."/>
            <person name="Murat C."/>
            <person name="Sun H."/>
            <person name="Tunlid A."/>
            <person name="Henrissat B."/>
            <person name="Grigoriev I.V."/>
            <person name="Hibbett D.S."/>
            <person name="Martin F."/>
            <person name="Nordberg H.P."/>
            <person name="Cantor M.N."/>
            <person name="Hua S.X."/>
        </authorList>
    </citation>
    <scope>NUCLEOTIDE SEQUENCE [LARGE SCALE GENOMIC DNA]</scope>
    <source>
        <strain evidence="1 2">Marx 270</strain>
    </source>
</reference>
<evidence type="ECO:0000313" key="2">
    <source>
        <dbReference type="Proteomes" id="UP000054217"/>
    </source>
</evidence>
<dbReference type="OrthoDB" id="19988at2759"/>
<reference evidence="2" key="2">
    <citation type="submission" date="2015-01" db="EMBL/GenBank/DDBJ databases">
        <title>Evolutionary Origins and Diversification of the Mycorrhizal Mutualists.</title>
        <authorList>
            <consortium name="DOE Joint Genome Institute"/>
            <consortium name="Mycorrhizal Genomics Consortium"/>
            <person name="Kohler A."/>
            <person name="Kuo A."/>
            <person name="Nagy L.G."/>
            <person name="Floudas D."/>
            <person name="Copeland A."/>
            <person name="Barry K.W."/>
            <person name="Cichocki N."/>
            <person name="Veneault-Fourrey C."/>
            <person name="LaButti K."/>
            <person name="Lindquist E.A."/>
            <person name="Lipzen A."/>
            <person name="Lundell T."/>
            <person name="Morin E."/>
            <person name="Murat C."/>
            <person name="Riley R."/>
            <person name="Ohm R."/>
            <person name="Sun H."/>
            <person name="Tunlid A."/>
            <person name="Henrissat B."/>
            <person name="Grigoriev I.V."/>
            <person name="Hibbett D.S."/>
            <person name="Martin F."/>
        </authorList>
    </citation>
    <scope>NUCLEOTIDE SEQUENCE [LARGE SCALE GENOMIC DNA]</scope>
    <source>
        <strain evidence="2">Marx 270</strain>
    </source>
</reference>
<proteinExistence type="predicted"/>
<dbReference type="EMBL" id="KN831945">
    <property type="protein sequence ID" value="KIO14389.1"/>
    <property type="molecule type" value="Genomic_DNA"/>
</dbReference>
<dbReference type="AlphaFoldDB" id="A0A0C3PYR1"/>